<dbReference type="EMBL" id="FN653040">
    <property type="protein sequence ID" value="CBY19396.1"/>
    <property type="molecule type" value="Genomic_DNA"/>
</dbReference>
<accession>E4XE07</accession>
<dbReference type="Proteomes" id="UP000001307">
    <property type="component" value="Unassembled WGS sequence"/>
</dbReference>
<dbReference type="AlphaFoldDB" id="E4XE07"/>
<organism evidence="1">
    <name type="scientific">Oikopleura dioica</name>
    <name type="common">Tunicate</name>
    <dbReference type="NCBI Taxonomy" id="34765"/>
    <lineage>
        <taxon>Eukaryota</taxon>
        <taxon>Metazoa</taxon>
        <taxon>Chordata</taxon>
        <taxon>Tunicata</taxon>
        <taxon>Appendicularia</taxon>
        <taxon>Copelata</taxon>
        <taxon>Oikopleuridae</taxon>
        <taxon>Oikopleura</taxon>
    </lineage>
</organism>
<evidence type="ECO:0000313" key="1">
    <source>
        <dbReference type="EMBL" id="CBY19396.1"/>
    </source>
</evidence>
<reference evidence="1" key="1">
    <citation type="journal article" date="2010" name="Science">
        <title>Plasticity of animal genome architecture unmasked by rapid evolution of a pelagic tunicate.</title>
        <authorList>
            <person name="Denoeud F."/>
            <person name="Henriet S."/>
            <person name="Mungpakdee S."/>
            <person name="Aury J.M."/>
            <person name="Da Silva C."/>
            <person name="Brinkmann H."/>
            <person name="Mikhaleva J."/>
            <person name="Olsen L.C."/>
            <person name="Jubin C."/>
            <person name="Canestro C."/>
            <person name="Bouquet J.M."/>
            <person name="Danks G."/>
            <person name="Poulain J."/>
            <person name="Campsteijn C."/>
            <person name="Adamski M."/>
            <person name="Cross I."/>
            <person name="Yadetie F."/>
            <person name="Muffato M."/>
            <person name="Louis A."/>
            <person name="Butcher S."/>
            <person name="Tsagkogeorga G."/>
            <person name="Konrad A."/>
            <person name="Singh S."/>
            <person name="Jensen M.F."/>
            <person name="Cong E.H."/>
            <person name="Eikeseth-Otteraa H."/>
            <person name="Noel B."/>
            <person name="Anthouard V."/>
            <person name="Porcel B.M."/>
            <person name="Kachouri-Lafond R."/>
            <person name="Nishino A."/>
            <person name="Ugolini M."/>
            <person name="Chourrout P."/>
            <person name="Nishida H."/>
            <person name="Aasland R."/>
            <person name="Huzurbazar S."/>
            <person name="Westhof E."/>
            <person name="Delsuc F."/>
            <person name="Lehrach H."/>
            <person name="Reinhardt R."/>
            <person name="Weissenbach J."/>
            <person name="Roy S.W."/>
            <person name="Artiguenave F."/>
            <person name="Postlethwait J.H."/>
            <person name="Manak J.R."/>
            <person name="Thompson E.M."/>
            <person name="Jaillon O."/>
            <person name="Du Pasquier L."/>
            <person name="Boudinot P."/>
            <person name="Liberles D.A."/>
            <person name="Volff J.N."/>
            <person name="Philippe H."/>
            <person name="Lenhard B."/>
            <person name="Roest Crollius H."/>
            <person name="Wincker P."/>
            <person name="Chourrout D."/>
        </authorList>
    </citation>
    <scope>NUCLEOTIDE SEQUENCE [LARGE SCALE GENOMIC DNA]</scope>
</reference>
<name>E4XE07_OIKDI</name>
<proteinExistence type="predicted"/>
<gene>
    <name evidence="1" type="ORF">GSOID_T00008407001</name>
</gene>
<keyword evidence="2" id="KW-1185">Reference proteome</keyword>
<dbReference type="PANTHER" id="PTHR37466">
    <property type="entry name" value="SLR1628 PROTEIN"/>
    <property type="match status" value="1"/>
</dbReference>
<dbReference type="InParanoid" id="E4XE07"/>
<dbReference type="PANTHER" id="PTHR37466:SF1">
    <property type="entry name" value="SLR1628 PROTEIN"/>
    <property type="match status" value="1"/>
</dbReference>
<dbReference type="Pfam" id="PF09996">
    <property type="entry name" value="DUF2237"/>
    <property type="match status" value="1"/>
</dbReference>
<sequence>MKLVPALASLAMAYNVNIYGDELSICSTDPMTGWTRDGTCKLYQGDYGTHTTCSIVTTEFLEFSKSKGNNLMDPTSWGFPGLRQGDRWCLCAFRWNQAYKAYLAGEISINGVPKLLGTATHEKTAEMVTGGMDTIEQFIYRD</sequence>
<dbReference type="OrthoDB" id="1517790at2759"/>
<evidence type="ECO:0000313" key="2">
    <source>
        <dbReference type="Proteomes" id="UP000001307"/>
    </source>
</evidence>
<dbReference type="InterPro" id="IPR018714">
    <property type="entry name" value="DUF2237"/>
</dbReference>
<protein>
    <recommendedName>
        <fullName evidence="3">DUF2237 domain-containing protein</fullName>
    </recommendedName>
</protein>
<evidence type="ECO:0008006" key="3">
    <source>
        <dbReference type="Google" id="ProtNLM"/>
    </source>
</evidence>
<dbReference type="Gene3D" id="3.30.56.110">
    <property type="entry name" value="Protein of unknown function DUF2237"/>
    <property type="match status" value="1"/>
</dbReference>